<gene>
    <name evidence="2" type="ORF">FHE65_36330</name>
</gene>
<feature type="compositionally biased region" description="Basic and acidic residues" evidence="1">
    <location>
        <begin position="1"/>
        <end position="21"/>
    </location>
</feature>
<proteinExistence type="predicted"/>
<comment type="caution">
    <text evidence="2">The sequence shown here is derived from an EMBL/GenBank/DDBJ whole genome shotgun (WGS) entry which is preliminary data.</text>
</comment>
<evidence type="ECO:0000313" key="2">
    <source>
        <dbReference type="EMBL" id="TNC21775.1"/>
    </source>
</evidence>
<accession>A0A5C4LV57</accession>
<feature type="region of interest" description="Disordered" evidence="1">
    <location>
        <begin position="1"/>
        <end position="29"/>
    </location>
</feature>
<sequence length="62" mass="7386">MAKEYWAATERKRDKHQDDRPQTWTEPRTVKPADLLAQRALLQWAVLYHRGGQGQLLQRCRL</sequence>
<dbReference type="RefSeq" id="WP_139107577.1">
    <property type="nucleotide sequence ID" value="NZ_VDFR01000285.1"/>
</dbReference>
<organism evidence="2 3">
    <name type="scientific">Mumia zhuanghuii</name>
    <dbReference type="NCBI Taxonomy" id="2585211"/>
    <lineage>
        <taxon>Bacteria</taxon>
        <taxon>Bacillati</taxon>
        <taxon>Actinomycetota</taxon>
        <taxon>Actinomycetes</taxon>
        <taxon>Propionibacteriales</taxon>
        <taxon>Nocardioidaceae</taxon>
        <taxon>Mumia</taxon>
    </lineage>
</organism>
<name>A0A5C4LV57_9ACTN</name>
<evidence type="ECO:0000313" key="3">
    <source>
        <dbReference type="Proteomes" id="UP000306740"/>
    </source>
</evidence>
<dbReference type="EMBL" id="VDFR01000285">
    <property type="protein sequence ID" value="TNC21775.1"/>
    <property type="molecule type" value="Genomic_DNA"/>
</dbReference>
<dbReference type="Proteomes" id="UP000306740">
    <property type="component" value="Unassembled WGS sequence"/>
</dbReference>
<evidence type="ECO:0000256" key="1">
    <source>
        <dbReference type="SAM" id="MobiDB-lite"/>
    </source>
</evidence>
<reference evidence="2 3" key="1">
    <citation type="submission" date="2019-05" db="EMBL/GenBank/DDBJ databases">
        <title>Mumia sp. nov., isolated from the intestinal contents of plateau pika (Ochotona curzoniae) in the Qinghai-Tibet plateau of China.</title>
        <authorList>
            <person name="Tian Z."/>
        </authorList>
    </citation>
    <scope>NUCLEOTIDE SEQUENCE [LARGE SCALE GENOMIC DNA]</scope>
    <source>
        <strain evidence="3">527</strain>
    </source>
</reference>
<dbReference type="AlphaFoldDB" id="A0A5C4LV57"/>
<protein>
    <submittedName>
        <fullName evidence="2">Uncharacterized protein</fullName>
    </submittedName>
</protein>